<feature type="compositionally biased region" description="Basic residues" evidence="1">
    <location>
        <begin position="22"/>
        <end position="43"/>
    </location>
</feature>
<accession>A0A6J4VDB6</accession>
<name>A0A6J4VDB6_9BACT</name>
<protein>
    <submittedName>
        <fullName evidence="2">UPF0145 protein YbjQ</fullName>
    </submittedName>
</protein>
<feature type="compositionally biased region" description="Basic and acidic residues" evidence="1">
    <location>
        <begin position="74"/>
        <end position="108"/>
    </location>
</feature>
<evidence type="ECO:0000256" key="1">
    <source>
        <dbReference type="SAM" id="MobiDB-lite"/>
    </source>
</evidence>
<evidence type="ECO:0000313" key="2">
    <source>
        <dbReference type="EMBL" id="CAA9576042.1"/>
    </source>
</evidence>
<reference evidence="2" key="1">
    <citation type="submission" date="2020-02" db="EMBL/GenBank/DDBJ databases">
        <authorList>
            <person name="Meier V. D."/>
        </authorList>
    </citation>
    <scope>NUCLEOTIDE SEQUENCE</scope>
    <source>
        <strain evidence="2">AVDCRST_MAG33</strain>
    </source>
</reference>
<feature type="non-terminal residue" evidence="2">
    <location>
        <position position="108"/>
    </location>
</feature>
<dbReference type="EMBL" id="CADCWK010000381">
    <property type="protein sequence ID" value="CAA9576042.1"/>
    <property type="molecule type" value="Genomic_DNA"/>
</dbReference>
<sequence length="108" mass="12127">AGHDDIESGGTADRSLHGLRERRGHPRHQHRPGPVRRTARHRRGSLELVRAGARPGQGDRDQRDGPAGPVVRRQCGDRRRSRLRDDGQQRQHADGRGVRHGDRLRGPV</sequence>
<organism evidence="2">
    <name type="scientific">uncultured Thermomicrobiales bacterium</name>
    <dbReference type="NCBI Taxonomy" id="1645740"/>
    <lineage>
        <taxon>Bacteria</taxon>
        <taxon>Pseudomonadati</taxon>
        <taxon>Thermomicrobiota</taxon>
        <taxon>Thermomicrobia</taxon>
        <taxon>Thermomicrobiales</taxon>
        <taxon>environmental samples</taxon>
    </lineage>
</organism>
<dbReference type="AlphaFoldDB" id="A0A6J4VDB6"/>
<gene>
    <name evidence="2" type="ORF">AVDCRST_MAG33-3064</name>
</gene>
<feature type="non-terminal residue" evidence="2">
    <location>
        <position position="1"/>
    </location>
</feature>
<proteinExistence type="predicted"/>
<feature type="region of interest" description="Disordered" evidence="1">
    <location>
        <begin position="1"/>
        <end position="108"/>
    </location>
</feature>